<dbReference type="RefSeq" id="WP_155946423.1">
    <property type="nucleotide sequence ID" value="NZ_AHCD03000034.1"/>
</dbReference>
<organism evidence="1 2">
    <name type="scientific">Pseudoalteromonas rubra</name>
    <dbReference type="NCBI Taxonomy" id="43658"/>
    <lineage>
        <taxon>Bacteria</taxon>
        <taxon>Pseudomonadati</taxon>
        <taxon>Pseudomonadota</taxon>
        <taxon>Gammaproteobacteria</taxon>
        <taxon>Alteromonadales</taxon>
        <taxon>Pseudoalteromonadaceae</taxon>
        <taxon>Pseudoalteromonas</taxon>
    </lineage>
</organism>
<reference evidence="1 2" key="1">
    <citation type="journal article" date="2012" name="J. Bacteriol.">
        <title>Genome sequence of the cycloprodigiosin-producing bacterial strain Pseudoalteromonas rubra ATCC 29570(T).</title>
        <authorList>
            <person name="Xie B.B."/>
            <person name="Shu Y.L."/>
            <person name="Qin Q.L."/>
            <person name="Rong J.C."/>
            <person name="Zhang X.Y."/>
            <person name="Chen X.L."/>
            <person name="Zhou B.C."/>
            <person name="Zhang Y.Z."/>
        </authorList>
    </citation>
    <scope>NUCLEOTIDE SEQUENCE [LARGE SCALE GENOMIC DNA]</scope>
    <source>
        <strain evidence="1 2">DSM 6842</strain>
    </source>
</reference>
<dbReference type="GeneID" id="61357827"/>
<evidence type="ECO:0000313" key="1">
    <source>
        <dbReference type="EMBL" id="KAF7787172.1"/>
    </source>
</evidence>
<dbReference type="Proteomes" id="UP000016480">
    <property type="component" value="Unassembled WGS sequence"/>
</dbReference>
<comment type="caution">
    <text evidence="1">The sequence shown here is derived from an EMBL/GenBank/DDBJ whole genome shotgun (WGS) entry which is preliminary data.</text>
</comment>
<evidence type="ECO:0000313" key="2">
    <source>
        <dbReference type="Proteomes" id="UP000016480"/>
    </source>
</evidence>
<dbReference type="EMBL" id="AHCD03000034">
    <property type="protein sequence ID" value="KAF7787172.1"/>
    <property type="molecule type" value="Genomic_DNA"/>
</dbReference>
<sequence>MMTLKDTDLPKNQHRSQKSIAWLGKQATPQGPKTVHLMTMDQLKAMAASAAVQEYRS</sequence>
<proteinExistence type="predicted"/>
<protein>
    <submittedName>
        <fullName evidence="1">Uncharacterized protein</fullName>
    </submittedName>
</protein>
<accession>A0A8T0CAS6</accession>
<name>A0A8T0CAS6_9GAMM</name>
<dbReference type="AlphaFoldDB" id="A0A8T0CAS6"/>
<gene>
    <name evidence="1" type="ORF">PRUB_a4048</name>
</gene>